<dbReference type="AlphaFoldDB" id="A0A974SGM6"/>
<proteinExistence type="predicted"/>
<organism evidence="1 2">
    <name type="scientific">Paenibacillus sonchi</name>
    <dbReference type="NCBI Taxonomy" id="373687"/>
    <lineage>
        <taxon>Bacteria</taxon>
        <taxon>Bacillati</taxon>
        <taxon>Bacillota</taxon>
        <taxon>Bacilli</taxon>
        <taxon>Bacillales</taxon>
        <taxon>Paenibacillaceae</taxon>
        <taxon>Paenibacillus</taxon>
        <taxon>Paenibacillus sonchi group</taxon>
    </lineage>
</organism>
<evidence type="ECO:0000313" key="2">
    <source>
        <dbReference type="Proteomes" id="UP000595841"/>
    </source>
</evidence>
<protein>
    <submittedName>
        <fullName evidence="1">Uncharacterized protein</fullName>
    </submittedName>
</protein>
<sequence length="142" mass="16709">MSTNIENRPATREENQALSKYIAQNQALFKNPVICGFFESPEHVRLLCQNILFPTTENRSHLERAFQRYFFQIRFTKYLGSLIRFCDIDYHRKRTREEQRNPLVFDTPVDESGDATFGELVYSNSIALEDEFTLNQSNRVCT</sequence>
<dbReference type="RefSeq" id="WP_039832839.1">
    <property type="nucleotide sequence ID" value="NZ_CP068596.1"/>
</dbReference>
<keyword evidence="2" id="KW-1185">Reference proteome</keyword>
<dbReference type="EMBL" id="CP068596">
    <property type="protein sequence ID" value="QQZ64541.1"/>
    <property type="molecule type" value="Genomic_DNA"/>
</dbReference>
<dbReference type="Proteomes" id="UP000595841">
    <property type="component" value="Plasmid unnamed1"/>
</dbReference>
<reference evidence="1 2" key="1">
    <citation type="submission" date="2021-01" db="EMBL/GenBank/DDBJ databases">
        <title>Whole genome sequence of Paenibacillus sonchi LMG 24727 for comparative genomics.</title>
        <authorList>
            <person name="Lee G."/>
            <person name="Kim M.-J."/>
            <person name="Lim K."/>
            <person name="Shin J.-H."/>
        </authorList>
    </citation>
    <scope>NUCLEOTIDE SEQUENCE [LARGE SCALE GENOMIC DNA]</scope>
    <source>
        <strain evidence="1 2">LMG 24727</strain>
        <plasmid evidence="1 2">unnamed1</plasmid>
    </source>
</reference>
<name>A0A974SGM6_9BACL</name>
<accession>A0A974SGM6</accession>
<geneLocation type="plasmid" evidence="1 2">
    <name>unnamed1</name>
</geneLocation>
<evidence type="ECO:0000313" key="1">
    <source>
        <dbReference type="EMBL" id="QQZ64541.1"/>
    </source>
</evidence>
<gene>
    <name evidence="1" type="ORF">JI735_34465</name>
</gene>
<dbReference type="KEGG" id="pson:JI735_34465"/>
<keyword evidence="1" id="KW-0614">Plasmid</keyword>